<protein>
    <recommendedName>
        <fullName evidence="3">ABC transporter domain-containing protein</fullName>
    </recommendedName>
</protein>
<gene>
    <name evidence="1" type="ORF">FGG08_004528</name>
</gene>
<evidence type="ECO:0008006" key="3">
    <source>
        <dbReference type="Google" id="ProtNLM"/>
    </source>
</evidence>
<dbReference type="InterPro" id="IPR027417">
    <property type="entry name" value="P-loop_NTPase"/>
</dbReference>
<accession>A0A9P8L2N8</accession>
<dbReference type="SUPFAM" id="SSF52540">
    <property type="entry name" value="P-loop containing nucleoside triphosphate hydrolases"/>
    <property type="match status" value="1"/>
</dbReference>
<proteinExistence type="predicted"/>
<dbReference type="EMBL" id="JAGHQL010000092">
    <property type="protein sequence ID" value="KAH0538937.1"/>
    <property type="molecule type" value="Genomic_DNA"/>
</dbReference>
<dbReference type="Proteomes" id="UP000698800">
    <property type="component" value="Unassembled WGS sequence"/>
</dbReference>
<keyword evidence="2" id="KW-1185">Reference proteome</keyword>
<dbReference type="Gene3D" id="3.40.50.300">
    <property type="entry name" value="P-loop containing nucleotide triphosphate hydrolases"/>
    <property type="match status" value="1"/>
</dbReference>
<name>A0A9P8L2N8_9PEZI</name>
<dbReference type="OrthoDB" id="2110130at2759"/>
<sequence length="110" mass="11465">MLGGTPPPLDPTILVSCQQTRFHRLEAPDCDEIDIHGLSIAVTNSDASGDPNGRKGKAKARAEGVGILEGAELRLKAGVCYGLVGRNGTGKSSTWDRHAPSLVPIFSVSG</sequence>
<evidence type="ECO:0000313" key="2">
    <source>
        <dbReference type="Proteomes" id="UP000698800"/>
    </source>
</evidence>
<organism evidence="1 2">
    <name type="scientific">Glutinoglossum americanum</name>
    <dbReference type="NCBI Taxonomy" id="1670608"/>
    <lineage>
        <taxon>Eukaryota</taxon>
        <taxon>Fungi</taxon>
        <taxon>Dikarya</taxon>
        <taxon>Ascomycota</taxon>
        <taxon>Pezizomycotina</taxon>
        <taxon>Geoglossomycetes</taxon>
        <taxon>Geoglossales</taxon>
        <taxon>Geoglossaceae</taxon>
        <taxon>Glutinoglossum</taxon>
    </lineage>
</organism>
<reference evidence="1" key="1">
    <citation type="submission" date="2021-03" db="EMBL/GenBank/DDBJ databases">
        <title>Comparative genomics and phylogenomic investigation of the class Geoglossomycetes provide insights into ecological specialization and systematics.</title>
        <authorList>
            <person name="Melie T."/>
            <person name="Pirro S."/>
            <person name="Miller A.N."/>
            <person name="Quandt A."/>
        </authorList>
    </citation>
    <scope>NUCLEOTIDE SEQUENCE</scope>
    <source>
        <strain evidence="1">GBOQ0MN5Z8</strain>
    </source>
</reference>
<dbReference type="AlphaFoldDB" id="A0A9P8L2N8"/>
<comment type="caution">
    <text evidence="1">The sequence shown here is derived from an EMBL/GenBank/DDBJ whole genome shotgun (WGS) entry which is preliminary data.</text>
</comment>
<evidence type="ECO:0000313" key="1">
    <source>
        <dbReference type="EMBL" id="KAH0538937.1"/>
    </source>
</evidence>